<dbReference type="AlphaFoldDB" id="A0A5C3K9G2"/>
<dbReference type="Proteomes" id="UP000307440">
    <property type="component" value="Unassembled WGS sequence"/>
</dbReference>
<dbReference type="InterPro" id="IPR024983">
    <property type="entry name" value="CHAT_dom"/>
</dbReference>
<evidence type="ECO:0000313" key="2">
    <source>
        <dbReference type="EMBL" id="TFK16512.1"/>
    </source>
</evidence>
<feature type="domain" description="CHAT" evidence="1">
    <location>
        <begin position="127"/>
        <end position="410"/>
    </location>
</feature>
<evidence type="ECO:0000259" key="1">
    <source>
        <dbReference type="Pfam" id="PF12770"/>
    </source>
</evidence>
<accession>A0A5C3K9G2</accession>
<keyword evidence="3" id="KW-1185">Reference proteome</keyword>
<gene>
    <name evidence="2" type="ORF">FA15DRAFT_650851</name>
</gene>
<organism evidence="2 3">
    <name type="scientific">Coprinopsis marcescibilis</name>
    <name type="common">Agaric fungus</name>
    <name type="synonym">Psathyrella marcescibilis</name>
    <dbReference type="NCBI Taxonomy" id="230819"/>
    <lineage>
        <taxon>Eukaryota</taxon>
        <taxon>Fungi</taxon>
        <taxon>Dikarya</taxon>
        <taxon>Basidiomycota</taxon>
        <taxon>Agaricomycotina</taxon>
        <taxon>Agaricomycetes</taxon>
        <taxon>Agaricomycetidae</taxon>
        <taxon>Agaricales</taxon>
        <taxon>Agaricineae</taxon>
        <taxon>Psathyrellaceae</taxon>
        <taxon>Coprinopsis</taxon>
    </lineage>
</organism>
<name>A0A5C3K9G2_COPMA</name>
<proteinExistence type="predicted"/>
<reference evidence="2 3" key="1">
    <citation type="journal article" date="2019" name="Nat. Ecol. Evol.">
        <title>Megaphylogeny resolves global patterns of mushroom evolution.</title>
        <authorList>
            <person name="Varga T."/>
            <person name="Krizsan K."/>
            <person name="Foldi C."/>
            <person name="Dima B."/>
            <person name="Sanchez-Garcia M."/>
            <person name="Sanchez-Ramirez S."/>
            <person name="Szollosi G.J."/>
            <person name="Szarkandi J.G."/>
            <person name="Papp V."/>
            <person name="Albert L."/>
            <person name="Andreopoulos W."/>
            <person name="Angelini C."/>
            <person name="Antonin V."/>
            <person name="Barry K.W."/>
            <person name="Bougher N.L."/>
            <person name="Buchanan P."/>
            <person name="Buyck B."/>
            <person name="Bense V."/>
            <person name="Catcheside P."/>
            <person name="Chovatia M."/>
            <person name="Cooper J."/>
            <person name="Damon W."/>
            <person name="Desjardin D."/>
            <person name="Finy P."/>
            <person name="Geml J."/>
            <person name="Haridas S."/>
            <person name="Hughes K."/>
            <person name="Justo A."/>
            <person name="Karasinski D."/>
            <person name="Kautmanova I."/>
            <person name="Kiss B."/>
            <person name="Kocsube S."/>
            <person name="Kotiranta H."/>
            <person name="LaButti K.M."/>
            <person name="Lechner B.E."/>
            <person name="Liimatainen K."/>
            <person name="Lipzen A."/>
            <person name="Lukacs Z."/>
            <person name="Mihaltcheva S."/>
            <person name="Morgado L.N."/>
            <person name="Niskanen T."/>
            <person name="Noordeloos M.E."/>
            <person name="Ohm R.A."/>
            <person name="Ortiz-Santana B."/>
            <person name="Ovrebo C."/>
            <person name="Racz N."/>
            <person name="Riley R."/>
            <person name="Savchenko A."/>
            <person name="Shiryaev A."/>
            <person name="Soop K."/>
            <person name="Spirin V."/>
            <person name="Szebenyi C."/>
            <person name="Tomsovsky M."/>
            <person name="Tulloss R.E."/>
            <person name="Uehling J."/>
            <person name="Grigoriev I.V."/>
            <person name="Vagvolgyi C."/>
            <person name="Papp T."/>
            <person name="Martin F.M."/>
            <person name="Miettinen O."/>
            <person name="Hibbett D.S."/>
            <person name="Nagy L.G."/>
        </authorList>
    </citation>
    <scope>NUCLEOTIDE SEQUENCE [LARGE SCALE GENOMIC DNA]</scope>
    <source>
        <strain evidence="2 3">CBS 121175</strain>
    </source>
</reference>
<dbReference type="STRING" id="230819.A0A5C3K9G2"/>
<evidence type="ECO:0000313" key="3">
    <source>
        <dbReference type="Proteomes" id="UP000307440"/>
    </source>
</evidence>
<dbReference type="OrthoDB" id="9991317at2759"/>
<dbReference type="Pfam" id="PF12770">
    <property type="entry name" value="CHAT"/>
    <property type="match status" value="1"/>
</dbReference>
<sequence length="411" mass="45305">MSAIEPISQLHPQPNQSETLYSLSQQRERLLAKAREIDRFQDFLLPPSFDSLCAAARNGPVVFLNASEYGCDAIIMRPGGELQCVSLGVELAMLQTLRIASQQLGQQQIKRRPGTETLDDDFRFLLGSLWTLVVKQVIDCLHLSKTEEPCRLWWCATGVFSFLPIHAAGLYSQTGGPEDALFQYAISSFIYTPQDIISPPPALTSDFKMVAVIEPTSGSGYNALPMTKVELQKLQMRIPARDNLIEHVGKRTDPIKLDDVLSSLQECSFAHFGCHGIQHSTNPLASALVLSGGRLTMEKVIQKCQASNGSLAYLSACQTAKSDEERPDEALTLAATMLFAGFRGVVGTMWSISDNDAPVIADAFYAHMFRHGTERPPDATEAAYALHLAVQKIRDGGAKFWNWVPYVHFGI</sequence>
<dbReference type="EMBL" id="ML210766">
    <property type="protein sequence ID" value="TFK16512.1"/>
    <property type="molecule type" value="Genomic_DNA"/>
</dbReference>
<protein>
    <recommendedName>
        <fullName evidence="1">CHAT domain-containing protein</fullName>
    </recommendedName>
</protein>